<dbReference type="GO" id="GO:0007165">
    <property type="term" value="P:signal transduction"/>
    <property type="evidence" value="ECO:0007669"/>
    <property type="project" value="InterPro"/>
</dbReference>
<evidence type="ECO:0000259" key="4">
    <source>
        <dbReference type="PROSITE" id="PS51913"/>
    </source>
</evidence>
<name>A0A367S2G5_9NOSO</name>
<keyword evidence="6" id="KW-1185">Reference proteome</keyword>
<protein>
    <recommendedName>
        <fullName evidence="7">TIR domain-containing protein</fullName>
    </recommendedName>
</protein>
<reference evidence="5" key="1">
    <citation type="submission" date="2016-04" db="EMBL/GenBank/DDBJ databases">
        <authorList>
            <person name="Tabuchi Yagui T.R."/>
        </authorList>
    </citation>
    <scope>NUCLEOTIDE SEQUENCE [LARGE SCALE GENOMIC DNA]</scope>
    <source>
        <strain evidence="5">NIES-26</strain>
    </source>
</reference>
<evidence type="ECO:0000256" key="2">
    <source>
        <dbReference type="SAM" id="MobiDB-lite"/>
    </source>
</evidence>
<dbReference type="Pfam" id="PF13676">
    <property type="entry name" value="TIR_2"/>
    <property type="match status" value="1"/>
</dbReference>
<comment type="caution">
    <text evidence="5">The sequence shown here is derived from an EMBL/GenBank/DDBJ whole genome shotgun (WGS) entry which is preliminary data.</text>
</comment>
<dbReference type="SUPFAM" id="SSF52200">
    <property type="entry name" value="Toll/Interleukin receptor TIR domain"/>
    <property type="match status" value="1"/>
</dbReference>
<dbReference type="Proteomes" id="UP000252107">
    <property type="component" value="Unassembled WGS sequence"/>
</dbReference>
<proteinExistence type="predicted"/>
<evidence type="ECO:0000313" key="6">
    <source>
        <dbReference type="Proteomes" id="UP000252107"/>
    </source>
</evidence>
<evidence type="ECO:0000256" key="1">
    <source>
        <dbReference type="ARBA" id="ARBA00023163"/>
    </source>
</evidence>
<accession>A0A367S2G5</accession>
<dbReference type="GO" id="GO:0006355">
    <property type="term" value="P:regulation of DNA-templated transcription"/>
    <property type="evidence" value="ECO:0007669"/>
    <property type="project" value="InterPro"/>
</dbReference>
<feature type="domain" description="HTH HARE-type" evidence="4">
    <location>
        <begin position="3"/>
        <end position="82"/>
    </location>
</feature>
<dbReference type="InterPro" id="IPR000157">
    <property type="entry name" value="TIR_dom"/>
</dbReference>
<dbReference type="EMBL" id="LXQD01000012">
    <property type="protein sequence ID" value="RCJ42281.1"/>
    <property type="molecule type" value="Genomic_DNA"/>
</dbReference>
<gene>
    <name evidence="5" type="ORF">A6770_08745</name>
</gene>
<dbReference type="PROSITE" id="PS50104">
    <property type="entry name" value="TIR"/>
    <property type="match status" value="1"/>
</dbReference>
<feature type="compositionally biased region" description="Polar residues" evidence="2">
    <location>
        <begin position="82"/>
        <end position="104"/>
    </location>
</feature>
<dbReference type="PROSITE" id="PS51913">
    <property type="entry name" value="HTH_HARE"/>
    <property type="match status" value="1"/>
</dbReference>
<evidence type="ECO:0008006" key="7">
    <source>
        <dbReference type="Google" id="ProtNLM"/>
    </source>
</evidence>
<evidence type="ECO:0000259" key="3">
    <source>
        <dbReference type="PROSITE" id="PS50104"/>
    </source>
</evidence>
<sequence>MKKTIVEAIKEVMWAEEKPMTIREIHDRIVEKELYQFKAADPIHIVGSQIRRHCEGRDFPSSSKVKHFKTVDGKKFYTLSQPINNAENKTTKSRNTTVGTPASRKQNKEDHNGLKTGFAKMTIVQAIKQVMEAYSRAMTVQEVYDSIVSQNLYNFKANPPIHVVRSQIRRHCLDLDFPSASDIKHFQIHGKDKYSYLEEPIRQKLVLGKVGKNTDVEEIAERQAQLQVENIPDEIRDRVFISYSHKDSKWLQRLQVHLKPLERLGIIQKWDDTQITPGARWREEISTALKRTRVAILLVSADFIASDFIDKNELPPLLDAAASDDAMILPVIVSPCRFDKTQSLSQYQAINSSSKPLIGMDKAKREELFVKIADAVEAALYTV</sequence>
<keyword evidence="1" id="KW-0804">Transcription</keyword>
<dbReference type="InterPro" id="IPR035897">
    <property type="entry name" value="Toll_tir_struct_dom_sf"/>
</dbReference>
<feature type="domain" description="TIR" evidence="3">
    <location>
        <begin position="235"/>
        <end position="380"/>
    </location>
</feature>
<organism evidence="5 6">
    <name type="scientific">Nostoc minutum NIES-26</name>
    <dbReference type="NCBI Taxonomy" id="1844469"/>
    <lineage>
        <taxon>Bacteria</taxon>
        <taxon>Bacillati</taxon>
        <taxon>Cyanobacteriota</taxon>
        <taxon>Cyanophyceae</taxon>
        <taxon>Nostocales</taxon>
        <taxon>Nostocaceae</taxon>
        <taxon>Nostoc</taxon>
    </lineage>
</organism>
<evidence type="ECO:0000313" key="5">
    <source>
        <dbReference type="EMBL" id="RCJ42281.1"/>
    </source>
</evidence>
<dbReference type="AlphaFoldDB" id="A0A367S2G5"/>
<dbReference type="InterPro" id="IPR007759">
    <property type="entry name" value="Asxl_HARE-HTH"/>
</dbReference>
<feature type="region of interest" description="Disordered" evidence="2">
    <location>
        <begin position="82"/>
        <end position="113"/>
    </location>
</feature>
<dbReference type="Gene3D" id="3.40.50.10140">
    <property type="entry name" value="Toll/interleukin-1 receptor homology (TIR) domain"/>
    <property type="match status" value="1"/>
</dbReference>